<proteinExistence type="predicted"/>
<dbReference type="SMART" id="SM00448">
    <property type="entry name" value="REC"/>
    <property type="match status" value="1"/>
</dbReference>
<dbReference type="PROSITE" id="PS50043">
    <property type="entry name" value="HTH_LUXR_2"/>
    <property type="match status" value="1"/>
</dbReference>
<evidence type="ECO:0000313" key="7">
    <source>
        <dbReference type="Proteomes" id="UP000322530"/>
    </source>
</evidence>
<feature type="domain" description="HTH luxR-type" evidence="4">
    <location>
        <begin position="147"/>
        <end position="212"/>
    </location>
</feature>
<dbReference type="GO" id="GO:0000160">
    <property type="term" value="P:phosphorelay signal transduction system"/>
    <property type="evidence" value="ECO:0007669"/>
    <property type="project" value="InterPro"/>
</dbReference>
<dbReference type="Gene3D" id="3.40.50.2300">
    <property type="match status" value="1"/>
</dbReference>
<dbReference type="InterPro" id="IPR058245">
    <property type="entry name" value="NreC/VraR/RcsB-like_REC"/>
</dbReference>
<evidence type="ECO:0000259" key="4">
    <source>
        <dbReference type="PROSITE" id="PS50043"/>
    </source>
</evidence>
<dbReference type="SMART" id="SM00421">
    <property type="entry name" value="HTH_LUXR"/>
    <property type="match status" value="1"/>
</dbReference>
<dbReference type="CDD" id="cd17535">
    <property type="entry name" value="REC_NarL-like"/>
    <property type="match status" value="1"/>
</dbReference>
<dbReference type="PROSITE" id="PS50110">
    <property type="entry name" value="RESPONSE_REGULATORY"/>
    <property type="match status" value="1"/>
</dbReference>
<dbReference type="InterPro" id="IPR039420">
    <property type="entry name" value="WalR-like"/>
</dbReference>
<organism evidence="6 7">
    <name type="scientific">Dictyobacter arantiisoli</name>
    <dbReference type="NCBI Taxonomy" id="2014874"/>
    <lineage>
        <taxon>Bacteria</taxon>
        <taxon>Bacillati</taxon>
        <taxon>Chloroflexota</taxon>
        <taxon>Ktedonobacteria</taxon>
        <taxon>Ktedonobacterales</taxon>
        <taxon>Dictyobacteraceae</taxon>
        <taxon>Dictyobacter</taxon>
    </lineage>
</organism>
<sequence length="220" mass="24147">MVERITLMMVDDHHLVRQGILSLLEVQDDIEVVGEASSGEQALQMVAVLTPDVVLMDLMLPGISGVEATRKVKQLSPQTQIIVLTSYHDDEHIFPALRAGALSYVLKDVGPDELVATIRKAAHGEAVVHPRVAARLVQEIQGVKKEAHSVLTDLSEREREVLRLIARGHSNAVIAEKLVISEKTVKGHVSNILSKLHMLDRTQAAAFAWEQGVVQRSNEA</sequence>
<dbReference type="GO" id="GO:0006355">
    <property type="term" value="P:regulation of DNA-templated transcription"/>
    <property type="evidence" value="ECO:0007669"/>
    <property type="project" value="InterPro"/>
</dbReference>
<dbReference type="EMBL" id="BIXY01000005">
    <property type="protein sequence ID" value="GCF06998.1"/>
    <property type="molecule type" value="Genomic_DNA"/>
</dbReference>
<reference evidence="6 7" key="1">
    <citation type="submission" date="2019-01" db="EMBL/GenBank/DDBJ databases">
        <title>Draft genome sequence of Dictyobacter sp. Uno17.</title>
        <authorList>
            <person name="Wang C.M."/>
            <person name="Zheng Y."/>
            <person name="Sakai Y."/>
            <person name="Abe K."/>
            <person name="Yokota A."/>
            <person name="Yabe S."/>
        </authorList>
    </citation>
    <scope>NUCLEOTIDE SEQUENCE [LARGE SCALE GENOMIC DNA]</scope>
    <source>
        <strain evidence="6 7">Uno17</strain>
    </source>
</reference>
<keyword evidence="7" id="KW-1185">Reference proteome</keyword>
<evidence type="ECO:0000256" key="1">
    <source>
        <dbReference type="ARBA" id="ARBA00022553"/>
    </source>
</evidence>
<dbReference type="PANTHER" id="PTHR43214">
    <property type="entry name" value="TWO-COMPONENT RESPONSE REGULATOR"/>
    <property type="match status" value="1"/>
</dbReference>
<evidence type="ECO:0000256" key="2">
    <source>
        <dbReference type="ARBA" id="ARBA00023125"/>
    </source>
</evidence>
<gene>
    <name evidence="6" type="ORF">KDI_05620</name>
</gene>
<accession>A0A5A5T6K6</accession>
<dbReference type="InterPro" id="IPR011006">
    <property type="entry name" value="CheY-like_superfamily"/>
</dbReference>
<dbReference type="Proteomes" id="UP000322530">
    <property type="component" value="Unassembled WGS sequence"/>
</dbReference>
<feature type="modified residue" description="4-aspartylphosphate" evidence="3">
    <location>
        <position position="57"/>
    </location>
</feature>
<feature type="domain" description="Response regulatory" evidence="5">
    <location>
        <begin position="6"/>
        <end position="122"/>
    </location>
</feature>
<dbReference type="PROSITE" id="PS00622">
    <property type="entry name" value="HTH_LUXR_1"/>
    <property type="match status" value="1"/>
</dbReference>
<dbReference type="InterPro" id="IPR001789">
    <property type="entry name" value="Sig_transdc_resp-reg_receiver"/>
</dbReference>
<dbReference type="SUPFAM" id="SSF52172">
    <property type="entry name" value="CheY-like"/>
    <property type="match status" value="1"/>
</dbReference>
<protein>
    <submittedName>
        <fullName evidence="6">DNA-binding response regulator</fullName>
    </submittedName>
</protein>
<dbReference type="InterPro" id="IPR016032">
    <property type="entry name" value="Sig_transdc_resp-reg_C-effctor"/>
</dbReference>
<dbReference type="GO" id="GO:0003677">
    <property type="term" value="F:DNA binding"/>
    <property type="evidence" value="ECO:0007669"/>
    <property type="project" value="UniProtKB-KW"/>
</dbReference>
<evidence type="ECO:0000313" key="6">
    <source>
        <dbReference type="EMBL" id="GCF06998.1"/>
    </source>
</evidence>
<keyword evidence="2 6" id="KW-0238">DNA-binding</keyword>
<dbReference type="AlphaFoldDB" id="A0A5A5T6K6"/>
<dbReference type="SUPFAM" id="SSF46894">
    <property type="entry name" value="C-terminal effector domain of the bipartite response regulators"/>
    <property type="match status" value="1"/>
</dbReference>
<dbReference type="InterPro" id="IPR000792">
    <property type="entry name" value="Tscrpt_reg_LuxR_C"/>
</dbReference>
<dbReference type="Pfam" id="PF00196">
    <property type="entry name" value="GerE"/>
    <property type="match status" value="1"/>
</dbReference>
<dbReference type="CDD" id="cd06170">
    <property type="entry name" value="LuxR_C_like"/>
    <property type="match status" value="1"/>
</dbReference>
<dbReference type="OrthoDB" id="9780153at2"/>
<evidence type="ECO:0000256" key="3">
    <source>
        <dbReference type="PROSITE-ProRule" id="PRU00169"/>
    </source>
</evidence>
<dbReference type="RefSeq" id="WP_149400049.1">
    <property type="nucleotide sequence ID" value="NZ_BIXY01000005.1"/>
</dbReference>
<name>A0A5A5T6K6_9CHLR</name>
<comment type="caution">
    <text evidence="6">The sequence shown here is derived from an EMBL/GenBank/DDBJ whole genome shotgun (WGS) entry which is preliminary data.</text>
</comment>
<dbReference type="Pfam" id="PF00072">
    <property type="entry name" value="Response_reg"/>
    <property type="match status" value="1"/>
</dbReference>
<dbReference type="PANTHER" id="PTHR43214:SF43">
    <property type="entry name" value="TWO-COMPONENT RESPONSE REGULATOR"/>
    <property type="match status" value="1"/>
</dbReference>
<evidence type="ECO:0000259" key="5">
    <source>
        <dbReference type="PROSITE" id="PS50110"/>
    </source>
</evidence>
<keyword evidence="1 3" id="KW-0597">Phosphoprotein</keyword>
<dbReference type="PRINTS" id="PR00038">
    <property type="entry name" value="HTHLUXR"/>
</dbReference>